<dbReference type="EC" id="3.4.21.89" evidence="4 7"/>
<dbReference type="SUPFAM" id="SSF51306">
    <property type="entry name" value="LexA/Signal peptidase"/>
    <property type="match status" value="1"/>
</dbReference>
<feature type="transmembrane region" description="Helical" evidence="7">
    <location>
        <begin position="12"/>
        <end position="34"/>
    </location>
</feature>
<dbReference type="GO" id="GO:0006465">
    <property type="term" value="P:signal peptide processing"/>
    <property type="evidence" value="ECO:0007669"/>
    <property type="project" value="InterPro"/>
</dbReference>
<comment type="catalytic activity">
    <reaction evidence="1 7">
        <text>Cleavage of hydrophobic, N-terminal signal or leader sequences from secreted and periplasmic proteins.</text>
        <dbReference type="EC" id="3.4.21.89"/>
    </reaction>
</comment>
<keyword evidence="7" id="KW-0812">Transmembrane</keyword>
<dbReference type="Pfam" id="PF10502">
    <property type="entry name" value="Peptidase_S26"/>
    <property type="match status" value="1"/>
</dbReference>
<evidence type="ECO:0000259" key="8">
    <source>
        <dbReference type="Pfam" id="PF10502"/>
    </source>
</evidence>
<organism evidence="9 10">
    <name type="scientific">Lachnobacterium bovis</name>
    <dbReference type="NCBI Taxonomy" id="140626"/>
    <lineage>
        <taxon>Bacteria</taxon>
        <taxon>Bacillati</taxon>
        <taxon>Bacillota</taxon>
        <taxon>Clostridia</taxon>
        <taxon>Lachnospirales</taxon>
        <taxon>Lachnospiraceae</taxon>
        <taxon>Lachnobacterium</taxon>
    </lineage>
</organism>
<accession>A0A1H9RX35</accession>
<dbReference type="InterPro" id="IPR019533">
    <property type="entry name" value="Peptidase_S26"/>
</dbReference>
<sequence>MVKEKKESRLRSILGWILTIALAMIAALCIKNYVIINAIVPTGSMEKTIKPGDNIFGNRLAYLWDNPRRGDIIIFYAPDDLSQKFIKRIIGLPGDKIKIMNGKIYINDSKVPLKEDYLKEDWYVMSGPLEYKVPENSYFVMGDNRNNSNDSRYWKHTFVKKEYIIGKGIFIYFPFEDFGEMK</sequence>
<evidence type="ECO:0000256" key="4">
    <source>
        <dbReference type="ARBA" id="ARBA00013208"/>
    </source>
</evidence>
<dbReference type="PANTHER" id="PTHR43390">
    <property type="entry name" value="SIGNAL PEPTIDASE I"/>
    <property type="match status" value="1"/>
</dbReference>
<dbReference type="RefSeq" id="WP_022749264.1">
    <property type="nucleotide sequence ID" value="NZ_FOGW01000009.1"/>
</dbReference>
<evidence type="ECO:0000256" key="7">
    <source>
        <dbReference type="RuleBase" id="RU362042"/>
    </source>
</evidence>
<comment type="similarity">
    <text evidence="3 7">Belongs to the peptidase S26 family.</text>
</comment>
<dbReference type="InterPro" id="IPR019758">
    <property type="entry name" value="Pept_S26A_signal_pept_1_CS"/>
</dbReference>
<dbReference type="NCBIfam" id="TIGR02227">
    <property type="entry name" value="sigpep_I_bact"/>
    <property type="match status" value="1"/>
</dbReference>
<keyword evidence="7" id="KW-0645">Protease</keyword>
<protein>
    <recommendedName>
        <fullName evidence="4 7">Signal peptidase I</fullName>
        <ecNumber evidence="4 7">3.4.21.89</ecNumber>
    </recommendedName>
</protein>
<dbReference type="AlphaFoldDB" id="A0A1H9RX35"/>
<keyword evidence="5 7" id="KW-0378">Hydrolase</keyword>
<evidence type="ECO:0000256" key="3">
    <source>
        <dbReference type="ARBA" id="ARBA00009370"/>
    </source>
</evidence>
<dbReference type="PRINTS" id="PR00727">
    <property type="entry name" value="LEADERPTASE"/>
</dbReference>
<dbReference type="PROSITE" id="PS00760">
    <property type="entry name" value="SPASE_I_2"/>
    <property type="match status" value="1"/>
</dbReference>
<dbReference type="CDD" id="cd06530">
    <property type="entry name" value="S26_SPase_I"/>
    <property type="match status" value="1"/>
</dbReference>
<reference evidence="10" key="1">
    <citation type="submission" date="2016-10" db="EMBL/GenBank/DDBJ databases">
        <authorList>
            <person name="Varghese N."/>
            <person name="Submissions S."/>
        </authorList>
    </citation>
    <scope>NUCLEOTIDE SEQUENCE [LARGE SCALE GENOMIC DNA]</scope>
    <source>
        <strain evidence="10">S1b</strain>
    </source>
</reference>
<keyword evidence="7" id="KW-1133">Transmembrane helix</keyword>
<evidence type="ECO:0000256" key="5">
    <source>
        <dbReference type="ARBA" id="ARBA00022801"/>
    </source>
</evidence>
<evidence type="ECO:0000256" key="1">
    <source>
        <dbReference type="ARBA" id="ARBA00000677"/>
    </source>
</evidence>
<comment type="subcellular location">
    <subcellularLocation>
        <location evidence="2">Cell membrane</location>
        <topology evidence="2">Single-pass type II membrane protein</topology>
    </subcellularLocation>
    <subcellularLocation>
        <location evidence="7">Membrane</location>
        <topology evidence="7">Single-pass type II membrane protein</topology>
    </subcellularLocation>
</comment>
<dbReference type="InterPro" id="IPR019757">
    <property type="entry name" value="Pept_S26A_signal_pept_1_Lys-AS"/>
</dbReference>
<keyword evidence="7" id="KW-0472">Membrane</keyword>
<dbReference type="EMBL" id="FOGW01000009">
    <property type="protein sequence ID" value="SER76459.1"/>
    <property type="molecule type" value="Genomic_DNA"/>
</dbReference>
<dbReference type="Gene3D" id="2.10.109.10">
    <property type="entry name" value="Umud Fragment, subunit A"/>
    <property type="match status" value="1"/>
</dbReference>
<proteinExistence type="inferred from homology"/>
<feature type="domain" description="Peptidase S26" evidence="8">
    <location>
        <begin position="14"/>
        <end position="173"/>
    </location>
</feature>
<dbReference type="GO" id="GO:0009003">
    <property type="term" value="F:signal peptidase activity"/>
    <property type="evidence" value="ECO:0007669"/>
    <property type="project" value="UniProtKB-EC"/>
</dbReference>
<dbReference type="InterPro" id="IPR036286">
    <property type="entry name" value="LexA/Signal_pep-like_sf"/>
</dbReference>
<name>A0A1H9RX35_9FIRM</name>
<dbReference type="PROSITE" id="PS00761">
    <property type="entry name" value="SPASE_I_3"/>
    <property type="match status" value="1"/>
</dbReference>
<evidence type="ECO:0000256" key="2">
    <source>
        <dbReference type="ARBA" id="ARBA00004401"/>
    </source>
</evidence>
<gene>
    <name evidence="9" type="ORF">SAMN02910429_01018</name>
</gene>
<evidence type="ECO:0000313" key="10">
    <source>
        <dbReference type="Proteomes" id="UP000182471"/>
    </source>
</evidence>
<dbReference type="PANTHER" id="PTHR43390:SF1">
    <property type="entry name" value="CHLOROPLAST PROCESSING PEPTIDASE"/>
    <property type="match status" value="1"/>
</dbReference>
<dbReference type="InterPro" id="IPR000223">
    <property type="entry name" value="Pept_S26A_signal_pept_1"/>
</dbReference>
<evidence type="ECO:0000256" key="6">
    <source>
        <dbReference type="PIRSR" id="PIRSR600223-1"/>
    </source>
</evidence>
<dbReference type="GO" id="GO:0005886">
    <property type="term" value="C:plasma membrane"/>
    <property type="evidence" value="ECO:0007669"/>
    <property type="project" value="UniProtKB-SubCell"/>
</dbReference>
<evidence type="ECO:0000313" key="9">
    <source>
        <dbReference type="EMBL" id="SER76459.1"/>
    </source>
</evidence>
<dbReference type="Proteomes" id="UP000182471">
    <property type="component" value="Unassembled WGS sequence"/>
</dbReference>
<dbReference type="GO" id="GO:0004252">
    <property type="term" value="F:serine-type endopeptidase activity"/>
    <property type="evidence" value="ECO:0007669"/>
    <property type="project" value="InterPro"/>
</dbReference>
<feature type="active site" evidence="6">
    <location>
        <position position="87"/>
    </location>
</feature>
<feature type="active site" evidence="6">
    <location>
        <position position="44"/>
    </location>
</feature>
<dbReference type="OrthoDB" id="9802919at2"/>
<keyword evidence="10" id="KW-1185">Reference proteome</keyword>